<evidence type="ECO:0000313" key="3">
    <source>
        <dbReference type="Proteomes" id="UP000229329"/>
    </source>
</evidence>
<dbReference type="PANTHER" id="PTHR37024">
    <property type="entry name" value="TYPE VI SECRETION SYSTEM DUF2094 AND IMPA-RELATED DOMAIN PROTEIN"/>
    <property type="match status" value="1"/>
</dbReference>
<dbReference type="OrthoDB" id="1522895at2"/>
<dbReference type="Pfam" id="PF06812">
    <property type="entry name" value="ImpA_N"/>
    <property type="match status" value="1"/>
</dbReference>
<gene>
    <name evidence="2" type="ORF">CVP05_05945</name>
</gene>
<evidence type="ECO:0000313" key="2">
    <source>
        <dbReference type="EMBL" id="PJG85419.1"/>
    </source>
</evidence>
<dbReference type="NCBIfam" id="TIGR03362">
    <property type="entry name" value="VI_chp_7"/>
    <property type="match status" value="1"/>
</dbReference>
<dbReference type="PANTHER" id="PTHR37024:SF3">
    <property type="entry name" value="TYPE VI SECRETION SYSTEM PROTEIN TSSA"/>
    <property type="match status" value="1"/>
</dbReference>
<dbReference type="AlphaFoldDB" id="A0A2M8S2P6"/>
<evidence type="ECO:0000259" key="1">
    <source>
        <dbReference type="Pfam" id="PF06812"/>
    </source>
</evidence>
<dbReference type="InterPro" id="IPR017739">
    <property type="entry name" value="T6SS-assoc_VCA0119"/>
</dbReference>
<sequence length="462" mass="53280">MDYLTQHPWRKYIKASIDSDLNADISENNSKWEYLDGEMVKVGSLEHEQLNIPELQKAALELLSLESKDLRILAHLLRTLQHSGKVLELLLGFQLLWDYVELYWNKAAPASDMKKYRIGMQILKRFSNHSRTFSQIASRLEKETANTLLTNLSIYWKGSKLESEIIELHRLYTLPVENVVDIPSKNSSNTENVAADLASHQKVETLINIPVAEPIDVDSSNERAWKNTLFKVVEHLLEKDIGSPIGYQLRRYAMWNAITAVPMAEEGKTPLAPPAADRIAEYESAVENPTIDLWREVEYSITLAPYWFDGHYLSALIAKRLGYHQAAETIRSNLNDFLLRLPPLKILCFSDGSPFCSERVLKWLNFDANASNLHNHRDHYAEEFNELSFEAAIAKMNEADHTDLRNHFYDQIALAKLFEKQGLINLAKQHYFSVYKAIEQIPIKEWEHSLYTLLKNKLEINK</sequence>
<feature type="domain" description="ImpA N-terminal" evidence="1">
    <location>
        <begin position="29"/>
        <end position="117"/>
    </location>
</feature>
<dbReference type="Proteomes" id="UP000229329">
    <property type="component" value="Unassembled WGS sequence"/>
</dbReference>
<name>A0A2M8S2P6_9PAST</name>
<organism evidence="2 3">
    <name type="scientific">Conservatibacter flavescens</name>
    <dbReference type="NCBI Taxonomy" id="28161"/>
    <lineage>
        <taxon>Bacteria</taxon>
        <taxon>Pseudomonadati</taxon>
        <taxon>Pseudomonadota</taxon>
        <taxon>Gammaproteobacteria</taxon>
        <taxon>Pasteurellales</taxon>
        <taxon>Pasteurellaceae</taxon>
        <taxon>Conservatibacter</taxon>
    </lineage>
</organism>
<dbReference type="RefSeq" id="WP_100288661.1">
    <property type="nucleotide sequence ID" value="NZ_PHHA01000013.1"/>
</dbReference>
<reference evidence="2 3" key="1">
    <citation type="submission" date="2017-11" db="EMBL/GenBank/DDBJ databases">
        <title>Reclassification of Bisgaard taxon 7 as Conservatibacter flavescens gen. nov., sp. nov.</title>
        <authorList>
            <person name="Christensen H."/>
        </authorList>
    </citation>
    <scope>NUCLEOTIDE SEQUENCE [LARGE SCALE GENOMIC DNA]</scope>
    <source>
        <strain evidence="2 3">7_4</strain>
    </source>
</reference>
<comment type="caution">
    <text evidence="2">The sequence shown here is derived from an EMBL/GenBank/DDBJ whole genome shotgun (WGS) entry which is preliminary data.</text>
</comment>
<dbReference type="InterPro" id="IPR010657">
    <property type="entry name" value="ImpA_N"/>
</dbReference>
<protein>
    <submittedName>
        <fullName evidence="2">Type VI secretion system protein TssA</fullName>
    </submittedName>
</protein>
<dbReference type="Pfam" id="PF16989">
    <property type="entry name" value="T6SS_VasJ"/>
    <property type="match status" value="1"/>
</dbReference>
<proteinExistence type="predicted"/>
<keyword evidence="3" id="KW-1185">Reference proteome</keyword>
<accession>A0A2M8S2P6</accession>
<dbReference type="EMBL" id="PHHA01000013">
    <property type="protein sequence ID" value="PJG85419.1"/>
    <property type="molecule type" value="Genomic_DNA"/>
</dbReference>